<dbReference type="Proteomes" id="UP000617555">
    <property type="component" value="Unassembled WGS sequence"/>
</dbReference>
<gene>
    <name evidence="1" type="ORF">GCM10011607_12750</name>
</gene>
<reference evidence="2" key="1">
    <citation type="journal article" date="2019" name="Int. J. Syst. Evol. Microbiol.">
        <title>The Global Catalogue of Microorganisms (GCM) 10K type strain sequencing project: providing services to taxonomists for standard genome sequencing and annotation.</title>
        <authorList>
            <consortium name="The Broad Institute Genomics Platform"/>
            <consortium name="The Broad Institute Genome Sequencing Center for Infectious Disease"/>
            <person name="Wu L."/>
            <person name="Ma J."/>
        </authorList>
    </citation>
    <scope>NUCLEOTIDE SEQUENCE [LARGE SCALE GENOMIC DNA]</scope>
    <source>
        <strain evidence="2">CGMCC 1.15339</strain>
    </source>
</reference>
<evidence type="ECO:0000313" key="1">
    <source>
        <dbReference type="EMBL" id="GGB53627.1"/>
    </source>
</evidence>
<organism evidence="1 2">
    <name type="scientific">Shewanella inventionis</name>
    <dbReference type="NCBI Taxonomy" id="1738770"/>
    <lineage>
        <taxon>Bacteria</taxon>
        <taxon>Pseudomonadati</taxon>
        <taxon>Pseudomonadota</taxon>
        <taxon>Gammaproteobacteria</taxon>
        <taxon>Alteromonadales</taxon>
        <taxon>Shewanellaceae</taxon>
        <taxon>Shewanella</taxon>
    </lineage>
</organism>
<accession>A0ABQ1IXN0</accession>
<dbReference type="RefSeq" id="WP_188738151.1">
    <property type="nucleotide sequence ID" value="NZ_BMII01000008.1"/>
</dbReference>
<name>A0ABQ1IXN0_9GAMM</name>
<proteinExistence type="predicted"/>
<protein>
    <recommendedName>
        <fullName evidence="3">Polymer-forming cytoskeletal protein</fullName>
    </recommendedName>
</protein>
<dbReference type="EMBL" id="BMII01000008">
    <property type="protein sequence ID" value="GGB53627.1"/>
    <property type="molecule type" value="Genomic_DNA"/>
</dbReference>
<evidence type="ECO:0008006" key="3">
    <source>
        <dbReference type="Google" id="ProtNLM"/>
    </source>
</evidence>
<keyword evidence="2" id="KW-1185">Reference proteome</keyword>
<comment type="caution">
    <text evidence="1">The sequence shown here is derived from an EMBL/GenBank/DDBJ whole genome shotgun (WGS) entry which is preliminary data.</text>
</comment>
<sequence length="110" mass="11328">MTSRIYINGNNNIVAGRNIVINNGKVIVDGKDVTPEAKVITITVDGNIESLKADACYQINVSGNTGNIHTQSGDVKCGNVGGSISTMSGDVECGSINGSVSTMSGDVSHR</sequence>
<evidence type="ECO:0000313" key="2">
    <source>
        <dbReference type="Proteomes" id="UP000617555"/>
    </source>
</evidence>